<accession>A0A1H7AVA3</accession>
<reference evidence="1 2" key="1">
    <citation type="submission" date="2016-10" db="EMBL/GenBank/DDBJ databases">
        <authorList>
            <person name="de Groot N.N."/>
        </authorList>
    </citation>
    <scope>NUCLEOTIDE SEQUENCE [LARGE SCALE GENOMIC DNA]</scope>
    <source>
        <strain evidence="1 2">DSM 19938</strain>
    </source>
</reference>
<keyword evidence="2" id="KW-1185">Reference proteome</keyword>
<dbReference type="Proteomes" id="UP000199532">
    <property type="component" value="Unassembled WGS sequence"/>
</dbReference>
<evidence type="ECO:0000313" key="1">
    <source>
        <dbReference type="EMBL" id="SEJ69218.1"/>
    </source>
</evidence>
<protein>
    <submittedName>
        <fullName evidence="1">Uncharacterized protein</fullName>
    </submittedName>
</protein>
<dbReference type="STRING" id="408657.SAMN04487995_5963"/>
<dbReference type="OrthoDB" id="969612at2"/>
<evidence type="ECO:0000313" key="2">
    <source>
        <dbReference type="Proteomes" id="UP000199532"/>
    </source>
</evidence>
<dbReference type="AlphaFoldDB" id="A0A1H7AVA3"/>
<name>A0A1H7AVA3_9BACT</name>
<proteinExistence type="predicted"/>
<dbReference type="EMBL" id="FNXY01000011">
    <property type="protein sequence ID" value="SEJ69218.1"/>
    <property type="molecule type" value="Genomic_DNA"/>
</dbReference>
<gene>
    <name evidence="1" type="ORF">SAMN04487995_5963</name>
</gene>
<organism evidence="1 2">
    <name type="scientific">Dyadobacter koreensis</name>
    <dbReference type="NCBI Taxonomy" id="408657"/>
    <lineage>
        <taxon>Bacteria</taxon>
        <taxon>Pseudomonadati</taxon>
        <taxon>Bacteroidota</taxon>
        <taxon>Cytophagia</taxon>
        <taxon>Cytophagales</taxon>
        <taxon>Spirosomataceae</taxon>
        <taxon>Dyadobacter</taxon>
    </lineage>
</organism>
<dbReference type="RefSeq" id="WP_143072175.1">
    <property type="nucleotide sequence ID" value="NZ_FNXY01000011.1"/>
</dbReference>
<sequence>MMNRYTDLSNTSKASILCRLFPSEIPAVLEFIAQQNEALLADPARFKMQHDTRLFSFERLVDLSKEVKACLKNARRKDAAGLFISLFDGYRACYTGQLLIRYLAEIKPKHEMFALAVSMLFMIQQPFRQQKP</sequence>